<feature type="coiled-coil region" evidence="1">
    <location>
        <begin position="326"/>
        <end position="406"/>
    </location>
</feature>
<evidence type="ECO:0000256" key="2">
    <source>
        <dbReference type="SAM" id="MobiDB-lite"/>
    </source>
</evidence>
<feature type="compositionally biased region" description="Polar residues" evidence="2">
    <location>
        <begin position="8"/>
        <end position="26"/>
    </location>
</feature>
<protein>
    <submittedName>
        <fullName evidence="3">Coiled-coil domain-containing protein 151</fullName>
    </submittedName>
</protein>
<feature type="region of interest" description="Disordered" evidence="2">
    <location>
        <begin position="1"/>
        <end position="68"/>
    </location>
</feature>
<feature type="coiled-coil region" evidence="1">
    <location>
        <begin position="174"/>
        <end position="243"/>
    </location>
</feature>
<evidence type="ECO:0000313" key="3">
    <source>
        <dbReference type="EMBL" id="KAF6723906.1"/>
    </source>
</evidence>
<comment type="caution">
    <text evidence="3">The sequence shown here is derived from an EMBL/GenBank/DDBJ whole genome shotgun (WGS) entry which is preliminary data.</text>
</comment>
<proteinExistence type="predicted"/>
<sequence>MERKMSVSDRNTGPSLNDQTDGSHQNIQDKRDVSDQSFEAVTKKNTETTGQLREKNRRARTKLTAAQTEGAHIKRAAFADEETCSRMQRKENHATLQQQVFSKAKLLNSMKHATRTLQQHLDELKMEQERLKQQHSREAVEDTVRLRRMENSLETSRLKLRLVQSIAASTQKLINHFKDQSRTHEGQLDALEAEILKERGKLQKLQVKKLNAQLLRDACQAEQQQQQQKEELLLKDLKEKEQRSGYFIKKLKDDDNAEKTEKKSDGMRFEAQDSTSSLADEEKTVPSAYEEAFRLITDSTGITDVEDLVERFASQRDTLNALEGSKVKSKKEELELAEQLTRLQKELQEVKHQGAALLFSEQQNQEEHRLQLQAQQLRCDAAKRRLDSLETTLSTARSDVESLAQKLQHIEMSEQTGSTVPPDSPEFILELLTICKWKLQLLYDHLEGKDPDAIMEEMKKDKEFQNFLEKNLPESNVRIKRLDRETPDQTKEEDMWGVDEDTIASRETLKKKSQLIFESNTKKNPWKKKTTRM</sequence>
<dbReference type="GO" id="GO:0097542">
    <property type="term" value="C:ciliary tip"/>
    <property type="evidence" value="ECO:0007669"/>
    <property type="project" value="TreeGrafter"/>
</dbReference>
<feature type="coiled-coil region" evidence="1">
    <location>
        <begin position="103"/>
        <end position="141"/>
    </location>
</feature>
<feature type="compositionally biased region" description="Basic and acidic residues" evidence="2">
    <location>
        <begin position="255"/>
        <end position="271"/>
    </location>
</feature>
<organism evidence="3 4">
    <name type="scientific">Oryzias melastigma</name>
    <name type="common">Marine medaka</name>
    <dbReference type="NCBI Taxonomy" id="30732"/>
    <lineage>
        <taxon>Eukaryota</taxon>
        <taxon>Metazoa</taxon>
        <taxon>Chordata</taxon>
        <taxon>Craniata</taxon>
        <taxon>Vertebrata</taxon>
        <taxon>Euteleostomi</taxon>
        <taxon>Actinopterygii</taxon>
        <taxon>Neopterygii</taxon>
        <taxon>Teleostei</taxon>
        <taxon>Neoteleostei</taxon>
        <taxon>Acanthomorphata</taxon>
        <taxon>Ovalentaria</taxon>
        <taxon>Atherinomorphae</taxon>
        <taxon>Beloniformes</taxon>
        <taxon>Adrianichthyidae</taxon>
        <taxon>Oryziinae</taxon>
        <taxon>Oryzias</taxon>
    </lineage>
</organism>
<evidence type="ECO:0000313" key="4">
    <source>
        <dbReference type="Proteomes" id="UP000646548"/>
    </source>
</evidence>
<keyword evidence="1" id="KW-0175">Coiled coil</keyword>
<feature type="region of interest" description="Disordered" evidence="2">
    <location>
        <begin position="255"/>
        <end position="284"/>
    </location>
</feature>
<evidence type="ECO:0000256" key="1">
    <source>
        <dbReference type="SAM" id="Coils"/>
    </source>
</evidence>
<accession>A0A834F740</accession>
<dbReference type="AlphaFoldDB" id="A0A834F740"/>
<dbReference type="Proteomes" id="UP000646548">
    <property type="component" value="Unassembled WGS sequence"/>
</dbReference>
<dbReference type="PANTHER" id="PTHR46518:SF1">
    <property type="entry name" value="OUTER DYNEIN ARM-DOCKING COMPLEX SUBUNIT 3"/>
    <property type="match status" value="1"/>
</dbReference>
<dbReference type="GO" id="GO:0035253">
    <property type="term" value="C:ciliary rootlet"/>
    <property type="evidence" value="ECO:0007669"/>
    <property type="project" value="TreeGrafter"/>
</dbReference>
<name>A0A834F740_ORYME</name>
<dbReference type="PANTHER" id="PTHR46518">
    <property type="entry name" value="COILED-COIL DOMAIN-CONTAINING PROTEIN 151"/>
    <property type="match status" value="1"/>
</dbReference>
<reference evidence="3" key="1">
    <citation type="journal article" name="BMC Genomics">
        <title>Long-read sequencing and de novo genome assembly of marine medaka (Oryzias melastigma).</title>
        <authorList>
            <person name="Liang P."/>
            <person name="Saqib H.S.A."/>
            <person name="Ni X."/>
            <person name="Shen Y."/>
        </authorList>
    </citation>
    <scope>NUCLEOTIDE SEQUENCE</scope>
    <source>
        <strain evidence="3">Bigg-433</strain>
    </source>
</reference>
<gene>
    <name evidence="3" type="ORF">FQA47_015738</name>
</gene>
<dbReference type="GO" id="GO:0036158">
    <property type="term" value="P:outer dynein arm assembly"/>
    <property type="evidence" value="ECO:0007669"/>
    <property type="project" value="InterPro"/>
</dbReference>
<dbReference type="GO" id="GO:0003341">
    <property type="term" value="P:cilium movement"/>
    <property type="evidence" value="ECO:0007669"/>
    <property type="project" value="InterPro"/>
</dbReference>
<dbReference type="EMBL" id="WKFB01000413">
    <property type="protein sequence ID" value="KAF6723906.1"/>
    <property type="molecule type" value="Genomic_DNA"/>
</dbReference>
<dbReference type="InterPro" id="IPR033192">
    <property type="entry name" value="ODAD3"/>
</dbReference>
<dbReference type="GO" id="GO:0036064">
    <property type="term" value="C:ciliary basal body"/>
    <property type="evidence" value="ECO:0007669"/>
    <property type="project" value="TreeGrafter"/>
</dbReference>